<evidence type="ECO:0000313" key="2">
    <source>
        <dbReference type="EMBL" id="MFC4874747.1"/>
    </source>
</evidence>
<feature type="signal peptide" evidence="1">
    <location>
        <begin position="1"/>
        <end position="24"/>
    </location>
</feature>
<protein>
    <submittedName>
        <fullName evidence="2">PmoA family protein</fullName>
    </submittedName>
</protein>
<dbReference type="RefSeq" id="WP_377068898.1">
    <property type="nucleotide sequence ID" value="NZ_JBHSJJ010000022.1"/>
</dbReference>
<keyword evidence="3" id="KW-1185">Reference proteome</keyword>
<keyword evidence="1" id="KW-0732">Signal</keyword>
<dbReference type="Proteomes" id="UP001595818">
    <property type="component" value="Unassembled WGS sequence"/>
</dbReference>
<dbReference type="InterPro" id="IPR029475">
    <property type="entry name" value="DUF6807"/>
</dbReference>
<feature type="chain" id="PRO_5046399315" evidence="1">
    <location>
        <begin position="25"/>
        <end position="301"/>
    </location>
</feature>
<reference evidence="3" key="1">
    <citation type="journal article" date="2019" name="Int. J. Syst. Evol. Microbiol.">
        <title>The Global Catalogue of Microorganisms (GCM) 10K type strain sequencing project: providing services to taxonomists for standard genome sequencing and annotation.</title>
        <authorList>
            <consortium name="The Broad Institute Genomics Platform"/>
            <consortium name="The Broad Institute Genome Sequencing Center for Infectious Disease"/>
            <person name="Wu L."/>
            <person name="Ma J."/>
        </authorList>
    </citation>
    <scope>NUCLEOTIDE SEQUENCE [LARGE SCALE GENOMIC DNA]</scope>
    <source>
        <strain evidence="3">CGMCC 4.7466</strain>
    </source>
</reference>
<evidence type="ECO:0000256" key="1">
    <source>
        <dbReference type="SAM" id="SignalP"/>
    </source>
</evidence>
<proteinExistence type="predicted"/>
<comment type="caution">
    <text evidence="2">The sequence shown here is derived from an EMBL/GenBank/DDBJ whole genome shotgun (WGS) entry which is preliminary data.</text>
</comment>
<dbReference type="Pfam" id="PF14100">
    <property type="entry name" value="DUF6807"/>
    <property type="match status" value="1"/>
</dbReference>
<name>A0ABV9T7N4_9BACT</name>
<sequence>MKTKTLAFWAFFASVFFVSPQLFAQKIRAEKIGSKIDITIDGKFFTSYHFASNEKYPYFYPVNGPSGASVTSMRNGTYPHHSSLFFGCDMVNGGNYWQEGLDRGQIVSLRADIENLGEDKVVIHNECIWTRPNATAPIKDIRKIIISAAEPGIYQIDFDVEMEMLEDVTIRKTNHSLFSARMDPDLAVTAGGIMINMEGDIGEKETFGKSSPWMDFYGKRGGGMEGLAIMQHPSNAWYPSPWFTRDYGFISPTPMYWPEDDEKGTVLQKGESVKLRYRVLVHQGDHKDAGIQGKFEAYSKE</sequence>
<accession>A0ABV9T7N4</accession>
<gene>
    <name evidence="2" type="ORF">ACFPFU_23790</name>
</gene>
<dbReference type="EMBL" id="JBHSJJ010000022">
    <property type="protein sequence ID" value="MFC4874747.1"/>
    <property type="molecule type" value="Genomic_DNA"/>
</dbReference>
<evidence type="ECO:0000313" key="3">
    <source>
        <dbReference type="Proteomes" id="UP001595818"/>
    </source>
</evidence>
<organism evidence="2 3">
    <name type="scientific">Negadavirga shengliensis</name>
    <dbReference type="NCBI Taxonomy" id="1389218"/>
    <lineage>
        <taxon>Bacteria</taxon>
        <taxon>Pseudomonadati</taxon>
        <taxon>Bacteroidota</taxon>
        <taxon>Cytophagia</taxon>
        <taxon>Cytophagales</taxon>
        <taxon>Cyclobacteriaceae</taxon>
        <taxon>Negadavirga</taxon>
    </lineage>
</organism>